<evidence type="ECO:0000256" key="3">
    <source>
        <dbReference type="SAM" id="MobiDB-lite"/>
    </source>
</evidence>
<comment type="caution">
    <text evidence="4">The sequence shown here is derived from an EMBL/GenBank/DDBJ whole genome shotgun (WGS) entry which is preliminary data.</text>
</comment>
<evidence type="ECO:0000256" key="2">
    <source>
        <dbReference type="ARBA" id="ARBA00022737"/>
    </source>
</evidence>
<evidence type="ECO:0000313" key="4">
    <source>
        <dbReference type="EMBL" id="KAG2382801.1"/>
    </source>
</evidence>
<dbReference type="InterPro" id="IPR032675">
    <property type="entry name" value="LRR_dom_sf"/>
</dbReference>
<dbReference type="InterPro" id="IPR050836">
    <property type="entry name" value="SDS22/Internalin_LRR"/>
</dbReference>
<dbReference type="GeneID" id="68097223"/>
<evidence type="ECO:0000313" key="5">
    <source>
        <dbReference type="Proteomes" id="UP000816034"/>
    </source>
</evidence>
<dbReference type="SMART" id="SM00365">
    <property type="entry name" value="LRR_SD22"/>
    <property type="match status" value="5"/>
</dbReference>
<dbReference type="Pfam" id="PF12799">
    <property type="entry name" value="LRR_4"/>
    <property type="match status" value="1"/>
</dbReference>
<dbReference type="RefSeq" id="XP_044548480.1">
    <property type="nucleotide sequence ID" value="XM_044694443.1"/>
</dbReference>
<dbReference type="Proteomes" id="UP000816034">
    <property type="component" value="Unassembled WGS sequence"/>
</dbReference>
<dbReference type="PANTHER" id="PTHR46652">
    <property type="entry name" value="LEUCINE-RICH REPEAT AND IQ DOMAIN-CONTAINING PROTEIN 1-RELATED"/>
    <property type="match status" value="1"/>
</dbReference>
<accession>A0AA88GKS6</accession>
<keyword evidence="2" id="KW-0677">Repeat</keyword>
<dbReference type="PROSITE" id="PS51450">
    <property type="entry name" value="LRR"/>
    <property type="match status" value="4"/>
</dbReference>
<dbReference type="AlphaFoldDB" id="A0AA88GKS6"/>
<reference evidence="4 5" key="1">
    <citation type="journal article" date="2018" name="BMC Genomics">
        <title>The genome of Naegleria lovaniensis, the basis for a comparative approach to unravel pathogenicity factors of the human pathogenic amoeba N. fowleri.</title>
        <authorList>
            <person name="Liechti N."/>
            <person name="Schurch N."/>
            <person name="Bruggmann R."/>
            <person name="Wittwer M."/>
        </authorList>
    </citation>
    <scope>NUCLEOTIDE SEQUENCE [LARGE SCALE GENOMIC DNA]</scope>
    <source>
        <strain evidence="4 5">ATCC 30569</strain>
    </source>
</reference>
<keyword evidence="5" id="KW-1185">Reference proteome</keyword>
<keyword evidence="1" id="KW-0433">Leucine-rich repeat</keyword>
<protein>
    <submittedName>
        <fullName evidence="4">Uncharacterized protein</fullName>
    </submittedName>
</protein>
<proteinExistence type="predicted"/>
<dbReference type="Gene3D" id="3.80.10.10">
    <property type="entry name" value="Ribonuclease Inhibitor"/>
    <property type="match status" value="2"/>
</dbReference>
<evidence type="ECO:0000256" key="1">
    <source>
        <dbReference type="ARBA" id="ARBA00022614"/>
    </source>
</evidence>
<sequence length="357" mass="40480">MLSHHKTFTNAAPPKSNIYSPSSHSSEDGTIFELCGFSFSSIAQAKTFILSRSLGMNPQQEEWQKVFQTVKLLNLHQNSIPKMDGLSDFVNIQELNLSSNNIEKIEGLNCLEQLRVLNLSANRITKVEGLGDLKKLRKLVLSFNKISSLEGLHFLHGPQYNLQYLDVRGNNIENLNELTFIFGLHKIRELYFQNGIDGSFNNPVCKHDRYRPILLSRLALREQPSGSLEIIDGFKISIVKEQSQPSKRQIILNYQHGNTTSDDEEFDGSDTLTSPYVSKYVKYLKNSEQEQLETATVPQALPPQNSNTKTPLRNETVEVAISTHEKTKSRAMAHWGSVVQTTVLRQFHNLLVKKDHS</sequence>
<dbReference type="SUPFAM" id="SSF52058">
    <property type="entry name" value="L domain-like"/>
    <property type="match status" value="1"/>
</dbReference>
<dbReference type="InterPro" id="IPR003591">
    <property type="entry name" value="Leu-rich_rpt_typical-subtyp"/>
</dbReference>
<dbReference type="InterPro" id="IPR001611">
    <property type="entry name" value="Leu-rich_rpt"/>
</dbReference>
<dbReference type="SMART" id="SM00369">
    <property type="entry name" value="LRR_TYP"/>
    <property type="match status" value="4"/>
</dbReference>
<name>A0AA88GKS6_NAELO</name>
<dbReference type="PANTHER" id="PTHR46652:SF3">
    <property type="entry name" value="LEUCINE-RICH REPEAT-CONTAINING PROTEIN 9"/>
    <property type="match status" value="1"/>
</dbReference>
<gene>
    <name evidence="4" type="ORF">C9374_004768</name>
</gene>
<feature type="region of interest" description="Disordered" evidence="3">
    <location>
        <begin position="1"/>
        <end position="22"/>
    </location>
</feature>
<organism evidence="4 5">
    <name type="scientific">Naegleria lovaniensis</name>
    <name type="common">Amoeba</name>
    <dbReference type="NCBI Taxonomy" id="51637"/>
    <lineage>
        <taxon>Eukaryota</taxon>
        <taxon>Discoba</taxon>
        <taxon>Heterolobosea</taxon>
        <taxon>Tetramitia</taxon>
        <taxon>Eutetramitia</taxon>
        <taxon>Vahlkampfiidae</taxon>
        <taxon>Naegleria</taxon>
    </lineage>
</organism>
<dbReference type="InterPro" id="IPR025875">
    <property type="entry name" value="Leu-rich_rpt_4"/>
</dbReference>
<dbReference type="EMBL" id="PYSW02000022">
    <property type="protein sequence ID" value="KAG2382801.1"/>
    <property type="molecule type" value="Genomic_DNA"/>
</dbReference>